<dbReference type="RefSeq" id="WP_018747512.1">
    <property type="nucleotide sequence ID" value="NZ_BAABUF010000010.1"/>
</dbReference>
<organism evidence="9 10">
    <name type="scientific">Chitiniphilus shinanonensis</name>
    <dbReference type="NCBI Taxonomy" id="553088"/>
    <lineage>
        <taxon>Bacteria</taxon>
        <taxon>Pseudomonadati</taxon>
        <taxon>Pseudomonadota</taxon>
        <taxon>Betaproteobacteria</taxon>
        <taxon>Neisseriales</taxon>
        <taxon>Chitinibacteraceae</taxon>
        <taxon>Chitiniphilus</taxon>
    </lineage>
</organism>
<dbReference type="PANTHER" id="PTHR11741:SF0">
    <property type="entry name" value="ELONGATION FACTOR TS, MITOCHONDRIAL"/>
    <property type="match status" value="1"/>
</dbReference>
<dbReference type="HAMAP" id="MF_00050">
    <property type="entry name" value="EF_Ts"/>
    <property type="match status" value="1"/>
</dbReference>
<dbReference type="InterPro" id="IPR001816">
    <property type="entry name" value="Transl_elong_EFTs/EF1B"/>
</dbReference>
<evidence type="ECO:0000256" key="4">
    <source>
        <dbReference type="ARBA" id="ARBA00022917"/>
    </source>
</evidence>
<evidence type="ECO:0000256" key="5">
    <source>
        <dbReference type="HAMAP-Rule" id="MF_00050"/>
    </source>
</evidence>
<keyword evidence="3 5" id="KW-0251">Elongation factor</keyword>
<dbReference type="Gene3D" id="1.10.286.20">
    <property type="match status" value="1"/>
</dbReference>
<dbReference type="SUPFAM" id="SSF46934">
    <property type="entry name" value="UBA-like"/>
    <property type="match status" value="1"/>
</dbReference>
<dbReference type="InterPro" id="IPR009060">
    <property type="entry name" value="UBA-like_sf"/>
</dbReference>
<protein>
    <recommendedName>
        <fullName evidence="2 5">Elongation factor Ts</fullName>
        <shortName evidence="5">EF-Ts</shortName>
    </recommendedName>
</protein>
<evidence type="ECO:0000256" key="7">
    <source>
        <dbReference type="RuleBase" id="RU000643"/>
    </source>
</evidence>
<keyword evidence="5" id="KW-0963">Cytoplasm</keyword>
<feature type="region of interest" description="Involved in Mg(2+) ion dislocation from EF-Tu" evidence="5">
    <location>
        <begin position="82"/>
        <end position="85"/>
    </location>
</feature>
<feature type="domain" description="Translation elongation factor EFTs/EF1B dimerisation" evidence="8">
    <location>
        <begin position="73"/>
        <end position="273"/>
    </location>
</feature>
<proteinExistence type="inferred from homology"/>
<dbReference type="InterPro" id="IPR018101">
    <property type="entry name" value="Transl_elong_Ts_CS"/>
</dbReference>
<dbReference type="PROSITE" id="PS01126">
    <property type="entry name" value="EF_TS_1"/>
    <property type="match status" value="1"/>
</dbReference>
<dbReference type="PANTHER" id="PTHR11741">
    <property type="entry name" value="ELONGATION FACTOR TS"/>
    <property type="match status" value="1"/>
</dbReference>
<comment type="similarity">
    <text evidence="1 5 6">Belongs to the EF-Ts family.</text>
</comment>
<comment type="caution">
    <text evidence="9">The sequence shown here is derived from an EMBL/GenBank/DDBJ whole genome shotgun (WGS) entry which is preliminary data.</text>
</comment>
<dbReference type="Gene3D" id="1.10.8.10">
    <property type="entry name" value="DNA helicase RuvA subunit, C-terminal domain"/>
    <property type="match status" value="1"/>
</dbReference>
<gene>
    <name evidence="5 9" type="primary">tsf</name>
    <name evidence="9" type="ORF">GCM10007860_12770</name>
</gene>
<dbReference type="Proteomes" id="UP001156836">
    <property type="component" value="Unassembled WGS sequence"/>
</dbReference>
<evidence type="ECO:0000256" key="6">
    <source>
        <dbReference type="RuleBase" id="RU000642"/>
    </source>
</evidence>
<dbReference type="GO" id="GO:0003746">
    <property type="term" value="F:translation elongation factor activity"/>
    <property type="evidence" value="ECO:0007669"/>
    <property type="project" value="UniProtKB-KW"/>
</dbReference>
<dbReference type="PROSITE" id="PS01127">
    <property type="entry name" value="EF_TS_2"/>
    <property type="match status" value="1"/>
</dbReference>
<evidence type="ECO:0000259" key="8">
    <source>
        <dbReference type="Pfam" id="PF00889"/>
    </source>
</evidence>
<name>A0ABQ6BQM9_9NEIS</name>
<dbReference type="NCBIfam" id="TIGR00116">
    <property type="entry name" value="tsf"/>
    <property type="match status" value="1"/>
</dbReference>
<reference evidence="10" key="1">
    <citation type="journal article" date="2019" name="Int. J. Syst. Evol. Microbiol.">
        <title>The Global Catalogue of Microorganisms (GCM) 10K type strain sequencing project: providing services to taxonomists for standard genome sequencing and annotation.</title>
        <authorList>
            <consortium name="The Broad Institute Genomics Platform"/>
            <consortium name="The Broad Institute Genome Sequencing Center for Infectious Disease"/>
            <person name="Wu L."/>
            <person name="Ma J."/>
        </authorList>
    </citation>
    <scope>NUCLEOTIDE SEQUENCE [LARGE SCALE GENOMIC DNA]</scope>
    <source>
        <strain evidence="10">NBRC 104970</strain>
    </source>
</reference>
<evidence type="ECO:0000313" key="9">
    <source>
        <dbReference type="EMBL" id="GLS04131.1"/>
    </source>
</evidence>
<keyword evidence="4 5" id="KW-0648">Protein biosynthesis</keyword>
<dbReference type="Pfam" id="PF00889">
    <property type="entry name" value="EF_TS"/>
    <property type="match status" value="1"/>
</dbReference>
<evidence type="ECO:0000313" key="10">
    <source>
        <dbReference type="Proteomes" id="UP001156836"/>
    </source>
</evidence>
<dbReference type="SUPFAM" id="SSF54713">
    <property type="entry name" value="Elongation factor Ts (EF-Ts), dimerisation domain"/>
    <property type="match status" value="2"/>
</dbReference>
<dbReference type="InterPro" id="IPR036402">
    <property type="entry name" value="EF-Ts_dimer_sf"/>
</dbReference>
<comment type="subcellular location">
    <subcellularLocation>
        <location evidence="5 7">Cytoplasm</location>
    </subcellularLocation>
</comment>
<evidence type="ECO:0000256" key="3">
    <source>
        <dbReference type="ARBA" id="ARBA00022768"/>
    </source>
</evidence>
<sequence>MAEITAKMVAELREMTGMGMMECKKALVEAEGDIKKAEEVLRIKSGNKASKLAGRTAAEGTVVTFISDDKKLGALLEVNCETDFVAKDEGFLGFARAAAEAAAKSDAADVEALAAAKTASGETVEEARKAIIAKLGENITLRRFVRYTTAGQLAAYLHGSKIGVLVDFEGGAEQLGKDIAMHIAASKPKSLDASGVSAELIETERRVAIERAKEAGKPEAMLEKIADGTVQKFLKDVTLLGQPFVKDDKVTIEQLLKNNSAKVNAFTLFVVGEGIEKKVVDYAAEVAAAAKV</sequence>
<dbReference type="InterPro" id="IPR014039">
    <property type="entry name" value="Transl_elong_EFTs/EF1B_dimer"/>
</dbReference>
<keyword evidence="10" id="KW-1185">Reference proteome</keyword>
<evidence type="ECO:0000256" key="2">
    <source>
        <dbReference type="ARBA" id="ARBA00016956"/>
    </source>
</evidence>
<dbReference type="CDD" id="cd14275">
    <property type="entry name" value="UBA_EF-Ts"/>
    <property type="match status" value="1"/>
</dbReference>
<dbReference type="EMBL" id="BSOZ01000013">
    <property type="protein sequence ID" value="GLS04131.1"/>
    <property type="molecule type" value="Genomic_DNA"/>
</dbReference>
<dbReference type="Gene3D" id="3.30.479.20">
    <property type="entry name" value="Elongation factor Ts, dimerisation domain"/>
    <property type="match status" value="2"/>
</dbReference>
<comment type="function">
    <text evidence="5 6">Associates with the EF-Tu.GDP complex and induces the exchange of GDP to GTP. It remains bound to the aminoacyl-tRNA.EF-Tu.GTP complex up to the GTP hydrolysis stage on the ribosome.</text>
</comment>
<accession>A0ABQ6BQM9</accession>
<evidence type="ECO:0000256" key="1">
    <source>
        <dbReference type="ARBA" id="ARBA00005532"/>
    </source>
</evidence>